<dbReference type="InterPro" id="IPR018610">
    <property type="entry name" value="UVSSA"/>
</dbReference>
<organism evidence="11 12">
    <name type="scientific">Hydra vulgaris</name>
    <name type="common">Hydra</name>
    <name type="synonym">Hydra attenuata</name>
    <dbReference type="NCBI Taxonomy" id="6087"/>
    <lineage>
        <taxon>Eukaryota</taxon>
        <taxon>Metazoa</taxon>
        <taxon>Cnidaria</taxon>
        <taxon>Hydrozoa</taxon>
        <taxon>Hydroidolina</taxon>
        <taxon>Anthoathecata</taxon>
        <taxon>Aplanulata</taxon>
        <taxon>Hydridae</taxon>
        <taxon>Hydra</taxon>
    </lineage>
</organism>
<keyword evidence="6" id="KW-0863">Zinc-finger</keyword>
<dbReference type="Proteomes" id="UP001652625">
    <property type="component" value="Chromosome 09"/>
</dbReference>
<dbReference type="RefSeq" id="XP_065661852.1">
    <property type="nucleotide sequence ID" value="XM_065805780.1"/>
</dbReference>
<name>A0ABM4CJC8_HYDVU</name>
<evidence type="ECO:0000256" key="1">
    <source>
        <dbReference type="ARBA" id="ARBA00004286"/>
    </source>
</evidence>
<dbReference type="GeneID" id="105846731"/>
<comment type="similarity">
    <text evidence="2">Belongs to the UVSSA family.</text>
</comment>
<dbReference type="InterPro" id="IPR049431">
    <property type="entry name" value="UVSSA_C"/>
</dbReference>
<evidence type="ECO:0000256" key="2">
    <source>
        <dbReference type="ARBA" id="ARBA00009240"/>
    </source>
</evidence>
<evidence type="ECO:0000313" key="12">
    <source>
        <dbReference type="RefSeq" id="XP_065661852.1"/>
    </source>
</evidence>
<evidence type="ECO:0000256" key="9">
    <source>
        <dbReference type="ARBA" id="ARBA00023204"/>
    </source>
</evidence>
<evidence type="ECO:0000256" key="7">
    <source>
        <dbReference type="ARBA" id="ARBA00022833"/>
    </source>
</evidence>
<comment type="subcellular location">
    <subcellularLocation>
        <location evidence="1">Chromosome</location>
    </subcellularLocation>
</comment>
<evidence type="ECO:0000256" key="8">
    <source>
        <dbReference type="ARBA" id="ARBA00023054"/>
    </source>
</evidence>
<dbReference type="PANTHER" id="PTHR28670:SF1">
    <property type="entry name" value="UV-STIMULATED SCAFFOLD PROTEIN A"/>
    <property type="match status" value="1"/>
</dbReference>
<sequence length="473" mass="55191">MNEIDIKNELFDAIEEITTSGKMHLDETSIKFIKFHCKLSSKNIKIVFKMLLKQLEKEHSQIRYSCVLIADELFSCSHLFRCLLLNNLRKFFALTLETEPRMYPLPLPAGVAKELKLFTLNTFYSWYKGFSNEYRRLQLGLDYLKNVRGIDFSDISIRSLESKQKVTQEKETEERIMKTKLDVLDKQLSDSFENMMSTVKQLEECYTLLIPNNISSENIDVCDMDLSQTNFVVGNMRNETGLAVKSYAIDIELNNVLIVKEDSSNKDIIKSMQDLYTESVKQIVQVKRWLNILTKYDSSNHEKITKILKLKNLLSAAQDKYQELDIVEELDEENDFIDVPEKEFVIEVENTENKPSAHCEQKRTCGFMLSNGKQCSRTDNIKCPFHGKIIERDLMGIPINEKDKIEELKKKQRYEAHQHKIIEKEIDAALGMNLSKQKKKKKLNDADKRKARYSRLIKIKTNLLKTKSKFCNK</sequence>
<keyword evidence="5" id="KW-0227">DNA damage</keyword>
<proteinExistence type="inferred from homology"/>
<dbReference type="Pfam" id="PF20867">
    <property type="entry name" value="UVSSA_N"/>
    <property type="match status" value="1"/>
</dbReference>
<protein>
    <submittedName>
        <fullName evidence="12">UV-stimulated scaffold protein A</fullName>
    </submittedName>
</protein>
<keyword evidence="7" id="KW-0862">Zinc</keyword>
<reference evidence="12" key="1">
    <citation type="submission" date="2025-08" db="UniProtKB">
        <authorList>
            <consortium name="RefSeq"/>
        </authorList>
    </citation>
    <scope>IDENTIFICATION</scope>
</reference>
<keyword evidence="3" id="KW-0158">Chromosome</keyword>
<dbReference type="InterPro" id="IPR049408">
    <property type="entry name" value="UVSSA_N_a-solenoid_rpt"/>
</dbReference>
<keyword evidence="8" id="KW-0175">Coiled coil</keyword>
<evidence type="ECO:0000313" key="11">
    <source>
        <dbReference type="Proteomes" id="UP001652625"/>
    </source>
</evidence>
<dbReference type="Pfam" id="PF09740">
    <property type="entry name" value="DUF2043"/>
    <property type="match status" value="1"/>
</dbReference>
<keyword evidence="11" id="KW-1185">Reference proteome</keyword>
<keyword evidence="4" id="KW-0479">Metal-binding</keyword>
<accession>A0ABM4CJC8</accession>
<evidence type="ECO:0000256" key="3">
    <source>
        <dbReference type="ARBA" id="ARBA00022454"/>
    </source>
</evidence>
<gene>
    <name evidence="12" type="primary">LOC105846731</name>
</gene>
<keyword evidence="9" id="KW-0234">DNA repair</keyword>
<evidence type="ECO:0000256" key="5">
    <source>
        <dbReference type="ARBA" id="ARBA00022763"/>
    </source>
</evidence>
<evidence type="ECO:0000256" key="6">
    <source>
        <dbReference type="ARBA" id="ARBA00022771"/>
    </source>
</evidence>
<dbReference type="PANTHER" id="PTHR28670">
    <property type="entry name" value="UV-STIMULATED SCAFFOLD PROTEIN A"/>
    <property type="match status" value="1"/>
</dbReference>
<feature type="domain" description="UV-stimulated scaffold protein A C-terminal" evidence="10">
    <location>
        <begin position="357"/>
        <end position="401"/>
    </location>
</feature>
<evidence type="ECO:0000256" key="4">
    <source>
        <dbReference type="ARBA" id="ARBA00022723"/>
    </source>
</evidence>
<evidence type="ECO:0000259" key="10">
    <source>
        <dbReference type="Pfam" id="PF09740"/>
    </source>
</evidence>